<evidence type="ECO:0000313" key="8">
    <source>
        <dbReference type="EMBL" id="ROP45047.1"/>
    </source>
</evidence>
<accession>A0A3N1HRC1</accession>
<dbReference type="InterPro" id="IPR017685">
    <property type="entry name" value="ArgP"/>
</dbReference>
<dbReference type="Proteomes" id="UP000276232">
    <property type="component" value="Unassembled WGS sequence"/>
</dbReference>
<dbReference type="OrthoDB" id="3252676at2"/>
<dbReference type="RefSeq" id="WP_123379234.1">
    <property type="nucleotide sequence ID" value="NZ_RJKN01000002.1"/>
</dbReference>
<name>A0A3N1HRC1_9ACTN</name>
<protein>
    <submittedName>
        <fullName evidence="8">LysR family transcriptional regulator</fullName>
    </submittedName>
</protein>
<dbReference type="PANTHER" id="PTHR30579:SF2">
    <property type="entry name" value="HTH-TYPE TRANSCRIPTIONAL REGULATOR ARGP"/>
    <property type="match status" value="1"/>
</dbReference>
<dbReference type="Pfam" id="PF00126">
    <property type="entry name" value="HTH_1"/>
    <property type="match status" value="1"/>
</dbReference>
<dbReference type="EMBL" id="RJKN01000002">
    <property type="protein sequence ID" value="ROP45047.1"/>
    <property type="molecule type" value="Genomic_DNA"/>
</dbReference>
<keyword evidence="4" id="KW-0010">Activator</keyword>
<evidence type="ECO:0000256" key="3">
    <source>
        <dbReference type="ARBA" id="ARBA00023125"/>
    </source>
</evidence>
<dbReference type="SUPFAM" id="SSF53850">
    <property type="entry name" value="Periplasmic binding protein-like II"/>
    <property type="match status" value="1"/>
</dbReference>
<dbReference type="PROSITE" id="PS50931">
    <property type="entry name" value="HTH_LYSR"/>
    <property type="match status" value="1"/>
</dbReference>
<dbReference type="InterPro" id="IPR005119">
    <property type="entry name" value="LysR_subst-bd"/>
</dbReference>
<dbReference type="InterPro" id="IPR036388">
    <property type="entry name" value="WH-like_DNA-bd_sf"/>
</dbReference>
<dbReference type="NCBIfam" id="TIGR03298">
    <property type="entry name" value="argP"/>
    <property type="match status" value="1"/>
</dbReference>
<gene>
    <name evidence="8" type="ORF">EDC03_1177</name>
</gene>
<feature type="domain" description="HTH lysR-type" evidence="7">
    <location>
        <begin position="27"/>
        <end position="83"/>
    </location>
</feature>
<dbReference type="Pfam" id="PF03466">
    <property type="entry name" value="LysR_substrate"/>
    <property type="match status" value="1"/>
</dbReference>
<reference evidence="8 9" key="1">
    <citation type="journal article" date="2015" name="Stand. Genomic Sci.">
        <title>Genomic Encyclopedia of Bacterial and Archaeal Type Strains, Phase III: the genomes of soil and plant-associated and newly described type strains.</title>
        <authorList>
            <person name="Whitman W.B."/>
            <person name="Woyke T."/>
            <person name="Klenk H.P."/>
            <person name="Zhou Y."/>
            <person name="Lilburn T.G."/>
            <person name="Beck B.J."/>
            <person name="De Vos P."/>
            <person name="Vandamme P."/>
            <person name="Eisen J.A."/>
            <person name="Garrity G."/>
            <person name="Hugenholtz P."/>
            <person name="Kyrpides N.C."/>
        </authorList>
    </citation>
    <scope>NUCLEOTIDE SEQUENCE [LARGE SCALE GENOMIC DNA]</scope>
    <source>
        <strain evidence="8 9">CECT 7306</strain>
    </source>
</reference>
<proteinExistence type="inferred from homology"/>
<keyword evidence="2" id="KW-0805">Transcription regulation</keyword>
<dbReference type="NCBIfam" id="NF002964">
    <property type="entry name" value="PRK03635.1"/>
    <property type="match status" value="1"/>
</dbReference>
<dbReference type="InterPro" id="IPR036390">
    <property type="entry name" value="WH_DNA-bd_sf"/>
</dbReference>
<evidence type="ECO:0000256" key="4">
    <source>
        <dbReference type="ARBA" id="ARBA00023159"/>
    </source>
</evidence>
<dbReference type="Gene3D" id="3.40.190.290">
    <property type="match status" value="1"/>
</dbReference>
<dbReference type="PANTHER" id="PTHR30579">
    <property type="entry name" value="TRANSCRIPTIONAL REGULATOR"/>
    <property type="match status" value="1"/>
</dbReference>
<keyword evidence="3" id="KW-0238">DNA-binding</keyword>
<dbReference type="GO" id="GO:0003677">
    <property type="term" value="F:DNA binding"/>
    <property type="evidence" value="ECO:0007669"/>
    <property type="project" value="UniProtKB-KW"/>
</dbReference>
<dbReference type="SUPFAM" id="SSF46785">
    <property type="entry name" value="Winged helix' DNA-binding domain"/>
    <property type="match status" value="1"/>
</dbReference>
<evidence type="ECO:0000313" key="9">
    <source>
        <dbReference type="Proteomes" id="UP000276232"/>
    </source>
</evidence>
<keyword evidence="5" id="KW-0804">Transcription</keyword>
<feature type="region of interest" description="Disordered" evidence="6">
    <location>
        <begin position="1"/>
        <end position="24"/>
    </location>
</feature>
<evidence type="ECO:0000259" key="7">
    <source>
        <dbReference type="PROSITE" id="PS50931"/>
    </source>
</evidence>
<dbReference type="InterPro" id="IPR050176">
    <property type="entry name" value="LTTR"/>
</dbReference>
<dbReference type="InParanoid" id="A0A3N1HRC1"/>
<evidence type="ECO:0000256" key="5">
    <source>
        <dbReference type="ARBA" id="ARBA00023163"/>
    </source>
</evidence>
<dbReference type="GO" id="GO:0003700">
    <property type="term" value="F:DNA-binding transcription factor activity"/>
    <property type="evidence" value="ECO:0007669"/>
    <property type="project" value="InterPro"/>
</dbReference>
<keyword evidence="9" id="KW-1185">Reference proteome</keyword>
<sequence length="320" mass="33160">MVDRPPATGPGDADAPPTSPAAPPVRWDAGQLAALSAVATAGSFEGAAALLHITPSGVSQRLRALEQAAGRVLLVRSRPVRPTPSGEVLLRLARQVGVLAAGAAAELGAGGSGLPEVSVAVGADALATWVLPALAPVAAEVRLDLRREDDSRTGDLLRAGEVMAAVTSEPAPVPGCTTTRLGRLRYRPVAAPAVVARWFPDGLTAAALATAPVVVFDRSDRLQHDFVRRRTRRDLAPPVHHVPGSAAFAEAVRLGLGWGLLPDLQADPGRADGSLVDLADGTRPRDRVDVVLHWQQWRLRSSALDAVAAAVARGARSALA</sequence>
<comment type="similarity">
    <text evidence="1">Belongs to the LysR transcriptional regulatory family.</text>
</comment>
<comment type="caution">
    <text evidence="8">The sequence shown here is derived from an EMBL/GenBank/DDBJ whole genome shotgun (WGS) entry which is preliminary data.</text>
</comment>
<feature type="compositionally biased region" description="Low complexity" evidence="6">
    <location>
        <begin position="1"/>
        <end position="16"/>
    </location>
</feature>
<organism evidence="8 9">
    <name type="scientific">Pseudokineococcus lusitanus</name>
    <dbReference type="NCBI Taxonomy" id="763993"/>
    <lineage>
        <taxon>Bacteria</taxon>
        <taxon>Bacillati</taxon>
        <taxon>Actinomycetota</taxon>
        <taxon>Actinomycetes</taxon>
        <taxon>Kineosporiales</taxon>
        <taxon>Kineosporiaceae</taxon>
        <taxon>Pseudokineococcus</taxon>
    </lineage>
</organism>
<dbReference type="AlphaFoldDB" id="A0A3N1HRC1"/>
<evidence type="ECO:0000256" key="2">
    <source>
        <dbReference type="ARBA" id="ARBA00023015"/>
    </source>
</evidence>
<evidence type="ECO:0000256" key="6">
    <source>
        <dbReference type="SAM" id="MobiDB-lite"/>
    </source>
</evidence>
<dbReference type="Gene3D" id="1.10.10.10">
    <property type="entry name" value="Winged helix-like DNA-binding domain superfamily/Winged helix DNA-binding domain"/>
    <property type="match status" value="1"/>
</dbReference>
<dbReference type="InterPro" id="IPR000847">
    <property type="entry name" value="LysR_HTH_N"/>
</dbReference>
<evidence type="ECO:0000256" key="1">
    <source>
        <dbReference type="ARBA" id="ARBA00009437"/>
    </source>
</evidence>